<name>A0ABQ5HWG1_9ASTR</name>
<reference evidence="1" key="1">
    <citation type="journal article" date="2022" name="Int. J. Mol. Sci.">
        <title>Draft Genome of Tanacetum Coccineum: Genomic Comparison of Closely Related Tanacetum-Family Plants.</title>
        <authorList>
            <person name="Yamashiro T."/>
            <person name="Shiraishi A."/>
            <person name="Nakayama K."/>
            <person name="Satake H."/>
        </authorList>
    </citation>
    <scope>NUCLEOTIDE SEQUENCE</scope>
</reference>
<reference evidence="1" key="2">
    <citation type="submission" date="2022-01" db="EMBL/GenBank/DDBJ databases">
        <authorList>
            <person name="Yamashiro T."/>
            <person name="Shiraishi A."/>
            <person name="Satake H."/>
            <person name="Nakayama K."/>
        </authorList>
    </citation>
    <scope>NUCLEOTIDE SEQUENCE</scope>
</reference>
<keyword evidence="2" id="KW-1185">Reference proteome</keyword>
<comment type="caution">
    <text evidence="1">The sequence shown here is derived from an EMBL/GenBank/DDBJ whole genome shotgun (WGS) entry which is preliminary data.</text>
</comment>
<proteinExistence type="predicted"/>
<dbReference type="EMBL" id="BQNB010020082">
    <property type="protein sequence ID" value="GJT92154.1"/>
    <property type="molecule type" value="Genomic_DNA"/>
</dbReference>
<evidence type="ECO:0000313" key="2">
    <source>
        <dbReference type="Proteomes" id="UP001151760"/>
    </source>
</evidence>
<dbReference type="Proteomes" id="UP001151760">
    <property type="component" value="Unassembled WGS sequence"/>
</dbReference>
<sequence length="96" mass="10791">MNGNIGIINGAVRKESPMSECTVYKRIIDKFHLLEMKRCIRCLIIGCLHSERRVLDCNNPSSKGLKRKFYPCCENLSFAAVGTTFSSWGLGCQMLS</sequence>
<protein>
    <submittedName>
        <fullName evidence="1">Uncharacterized protein</fullName>
    </submittedName>
</protein>
<gene>
    <name evidence="1" type="ORF">Tco_1080999</name>
</gene>
<evidence type="ECO:0000313" key="1">
    <source>
        <dbReference type="EMBL" id="GJT92154.1"/>
    </source>
</evidence>
<accession>A0ABQ5HWG1</accession>
<organism evidence="1 2">
    <name type="scientific">Tanacetum coccineum</name>
    <dbReference type="NCBI Taxonomy" id="301880"/>
    <lineage>
        <taxon>Eukaryota</taxon>
        <taxon>Viridiplantae</taxon>
        <taxon>Streptophyta</taxon>
        <taxon>Embryophyta</taxon>
        <taxon>Tracheophyta</taxon>
        <taxon>Spermatophyta</taxon>
        <taxon>Magnoliopsida</taxon>
        <taxon>eudicotyledons</taxon>
        <taxon>Gunneridae</taxon>
        <taxon>Pentapetalae</taxon>
        <taxon>asterids</taxon>
        <taxon>campanulids</taxon>
        <taxon>Asterales</taxon>
        <taxon>Asteraceae</taxon>
        <taxon>Asteroideae</taxon>
        <taxon>Anthemideae</taxon>
        <taxon>Anthemidinae</taxon>
        <taxon>Tanacetum</taxon>
    </lineage>
</organism>